<accession>A0A7I9WFA2</accession>
<gene>
    <name evidence="1" type="ORF">MMUR_05610</name>
</gene>
<dbReference type="Proteomes" id="UP000465241">
    <property type="component" value="Unassembled WGS sequence"/>
</dbReference>
<sequence>MKRLLFLSAVVIVGLAVIRSRRGVEVWHSVDDTTSDKGP</sequence>
<dbReference type="AlphaFoldDB" id="A0A7I9WFA2"/>
<organism evidence="1 2">
    <name type="scientific">Mycolicibacterium murale</name>
    <dbReference type="NCBI Taxonomy" id="182220"/>
    <lineage>
        <taxon>Bacteria</taxon>
        <taxon>Bacillati</taxon>
        <taxon>Actinomycetota</taxon>
        <taxon>Actinomycetes</taxon>
        <taxon>Mycobacteriales</taxon>
        <taxon>Mycobacteriaceae</taxon>
        <taxon>Mycolicibacterium</taxon>
    </lineage>
</organism>
<proteinExistence type="predicted"/>
<reference evidence="1 2" key="1">
    <citation type="journal article" date="2019" name="Emerg. Microbes Infect.">
        <title>Comprehensive subspecies identification of 175 nontuberculous mycobacteria species based on 7547 genomic profiles.</title>
        <authorList>
            <person name="Matsumoto Y."/>
            <person name="Kinjo T."/>
            <person name="Motooka D."/>
            <person name="Nabeya D."/>
            <person name="Jung N."/>
            <person name="Uechi K."/>
            <person name="Horii T."/>
            <person name="Iida T."/>
            <person name="Fujita J."/>
            <person name="Nakamura S."/>
        </authorList>
    </citation>
    <scope>NUCLEOTIDE SEQUENCE [LARGE SCALE GENOMIC DNA]</scope>
    <source>
        <strain evidence="1 2">JCM 13392</strain>
    </source>
</reference>
<comment type="caution">
    <text evidence="1">The sequence shown here is derived from an EMBL/GenBank/DDBJ whole genome shotgun (WGS) entry which is preliminary data.</text>
</comment>
<protein>
    <submittedName>
        <fullName evidence="1">Uncharacterized protein</fullName>
    </submittedName>
</protein>
<dbReference type="EMBL" id="BLKT01000003">
    <property type="protein sequence ID" value="GFG56425.1"/>
    <property type="molecule type" value="Genomic_DNA"/>
</dbReference>
<keyword evidence="2" id="KW-1185">Reference proteome</keyword>
<name>A0A7I9WFA2_9MYCO</name>
<evidence type="ECO:0000313" key="2">
    <source>
        <dbReference type="Proteomes" id="UP000465241"/>
    </source>
</evidence>
<evidence type="ECO:0000313" key="1">
    <source>
        <dbReference type="EMBL" id="GFG56425.1"/>
    </source>
</evidence>